<keyword evidence="3" id="KW-1185">Reference proteome</keyword>
<dbReference type="Proteomes" id="UP001175000">
    <property type="component" value="Unassembled WGS sequence"/>
</dbReference>
<keyword evidence="1" id="KW-1133">Transmembrane helix</keyword>
<sequence>MYSPAARSAVFLCLWTIIALILFTGIRYQHMQAGYAPGYPRKPRCENQRLARSLDSCQFRCPGGSCEAKEMCDERGCVTKYECDCNKEPPPGPIYSKRCNHNEVHSAGGICASECAYGTCVTNRYFFCSPTCRDRYRCDCGKKPRIMGCFHGQEYLYFDQCDVNCDGGSCEANWDYCDDRGCLGQFKCTCSKKPKYEGDQVISSGRA</sequence>
<protein>
    <submittedName>
        <fullName evidence="2">Uncharacterized protein</fullName>
    </submittedName>
</protein>
<evidence type="ECO:0000313" key="3">
    <source>
        <dbReference type="Proteomes" id="UP001175000"/>
    </source>
</evidence>
<comment type="caution">
    <text evidence="2">The sequence shown here is derived from an EMBL/GenBank/DDBJ whole genome shotgun (WGS) entry which is preliminary data.</text>
</comment>
<evidence type="ECO:0000313" key="2">
    <source>
        <dbReference type="EMBL" id="KAK0627941.1"/>
    </source>
</evidence>
<keyword evidence="1" id="KW-0472">Membrane</keyword>
<dbReference type="AlphaFoldDB" id="A0AA39X6B0"/>
<proteinExistence type="predicted"/>
<name>A0AA39X6B0_9PEZI</name>
<feature type="transmembrane region" description="Helical" evidence="1">
    <location>
        <begin position="6"/>
        <end position="26"/>
    </location>
</feature>
<dbReference type="EMBL" id="JAULSU010000002">
    <property type="protein sequence ID" value="KAK0627941.1"/>
    <property type="molecule type" value="Genomic_DNA"/>
</dbReference>
<organism evidence="2 3">
    <name type="scientific">Immersiella caudata</name>
    <dbReference type="NCBI Taxonomy" id="314043"/>
    <lineage>
        <taxon>Eukaryota</taxon>
        <taxon>Fungi</taxon>
        <taxon>Dikarya</taxon>
        <taxon>Ascomycota</taxon>
        <taxon>Pezizomycotina</taxon>
        <taxon>Sordariomycetes</taxon>
        <taxon>Sordariomycetidae</taxon>
        <taxon>Sordariales</taxon>
        <taxon>Lasiosphaeriaceae</taxon>
        <taxon>Immersiella</taxon>
    </lineage>
</organism>
<accession>A0AA39X6B0</accession>
<reference evidence="2" key="1">
    <citation type="submission" date="2023-06" db="EMBL/GenBank/DDBJ databases">
        <title>Genome-scale phylogeny and comparative genomics of the fungal order Sordariales.</title>
        <authorList>
            <consortium name="Lawrence Berkeley National Laboratory"/>
            <person name="Hensen N."/>
            <person name="Bonometti L."/>
            <person name="Westerberg I."/>
            <person name="Brannstrom I.O."/>
            <person name="Guillou S."/>
            <person name="Cros-Aarteil S."/>
            <person name="Calhoun S."/>
            <person name="Haridas S."/>
            <person name="Kuo A."/>
            <person name="Mondo S."/>
            <person name="Pangilinan J."/>
            <person name="Riley R."/>
            <person name="Labutti K."/>
            <person name="Andreopoulos B."/>
            <person name="Lipzen A."/>
            <person name="Chen C."/>
            <person name="Yanf M."/>
            <person name="Daum C."/>
            <person name="Ng V."/>
            <person name="Clum A."/>
            <person name="Steindorff A."/>
            <person name="Ohm R."/>
            <person name="Martin F."/>
            <person name="Silar P."/>
            <person name="Natvig D."/>
            <person name="Lalanne C."/>
            <person name="Gautier V."/>
            <person name="Ament-Velasquez S.L."/>
            <person name="Kruys A."/>
            <person name="Hutchinson M.I."/>
            <person name="Powell A.J."/>
            <person name="Barry K."/>
            <person name="Miller A.N."/>
            <person name="Grigoriev I.V."/>
            <person name="Debuchy R."/>
            <person name="Gladieux P."/>
            <person name="Thoren M.H."/>
            <person name="Johannesson H."/>
        </authorList>
    </citation>
    <scope>NUCLEOTIDE SEQUENCE</scope>
    <source>
        <strain evidence="2">CBS 606.72</strain>
    </source>
</reference>
<gene>
    <name evidence="2" type="ORF">B0T14DRAFT_513574</name>
</gene>
<evidence type="ECO:0000256" key="1">
    <source>
        <dbReference type="SAM" id="Phobius"/>
    </source>
</evidence>
<keyword evidence="1" id="KW-0812">Transmembrane</keyword>